<evidence type="ECO:0000313" key="8">
    <source>
        <dbReference type="RefSeq" id="XP_022254009.1"/>
    </source>
</evidence>
<dbReference type="PANTHER" id="PTHR22255:SF4">
    <property type="entry name" value="CATION-INDEPENDENT MANNOSE-6-PHOSPHATE RECEPTOR"/>
    <property type="match status" value="1"/>
</dbReference>
<feature type="region of interest" description="Disordered" evidence="1">
    <location>
        <begin position="531"/>
        <end position="583"/>
    </location>
</feature>
<dbReference type="Pfam" id="PF23070">
    <property type="entry name" value="DUF7043"/>
    <property type="match status" value="1"/>
</dbReference>
<feature type="chain" id="PRO_5045270860" evidence="2">
    <location>
        <begin position="22"/>
        <end position="610"/>
    </location>
</feature>
<dbReference type="PANTHER" id="PTHR22255">
    <property type="entry name" value="LP06548P"/>
    <property type="match status" value="1"/>
</dbReference>
<accession>A0ABM1TDQ3</accession>
<dbReference type="InterPro" id="IPR055471">
    <property type="entry name" value="DUF7043"/>
</dbReference>
<dbReference type="Proteomes" id="UP000694941">
    <property type="component" value="Unplaced"/>
</dbReference>
<feature type="signal peptide" evidence="2">
    <location>
        <begin position="1"/>
        <end position="21"/>
    </location>
</feature>
<keyword evidence="7" id="KW-1185">Reference proteome</keyword>
<dbReference type="InterPro" id="IPR055473">
    <property type="entry name" value="DUF7045"/>
</dbReference>
<evidence type="ECO:0000259" key="4">
    <source>
        <dbReference type="Pfam" id="PF23070"/>
    </source>
</evidence>
<feature type="domain" description="DUF7042" evidence="3">
    <location>
        <begin position="150"/>
        <end position="271"/>
    </location>
</feature>
<feature type="domain" description="DUF7043" evidence="4">
    <location>
        <begin position="289"/>
        <end position="393"/>
    </location>
</feature>
<keyword evidence="2" id="KW-0732">Signal</keyword>
<dbReference type="InterPro" id="IPR055472">
    <property type="entry name" value="DUF7044"/>
</dbReference>
<evidence type="ECO:0000259" key="3">
    <source>
        <dbReference type="Pfam" id="PF23069"/>
    </source>
</evidence>
<evidence type="ECO:0000259" key="5">
    <source>
        <dbReference type="Pfam" id="PF23071"/>
    </source>
</evidence>
<evidence type="ECO:0000256" key="1">
    <source>
        <dbReference type="SAM" id="MobiDB-lite"/>
    </source>
</evidence>
<feature type="domain" description="DUF7044" evidence="5">
    <location>
        <begin position="22"/>
        <end position="123"/>
    </location>
</feature>
<dbReference type="Pfam" id="PF23073">
    <property type="entry name" value="DUF7045"/>
    <property type="match status" value="1"/>
</dbReference>
<sequence>MCRGVIYRLVSLVWLVKTVSAGCYFPFEVQGTYLIQTQASAAYGGSIVTYSELTIEVDAIPPWGRCHLKRGNNVIVKDSTGAEDCLRCFHLTLKTPNVIQIHTEGLGRCYTNEEAARATCPDDRDVFERRFKEIILYRKQDPDMVSRIQDIFCPINGIYRFTYTANNGEFQCTQSFSELSNCPHGNGLGVSFRHCNFPDMNVRFLCLGDWEGPNNDRYLALMDLRAEPEARPRYRCGLYRKNPQTGQIKVSLAADSTCTTQLRSSSEGYESLILSPVPEQKLPPLVDRSHCRFPDWSQGRWEHLDVDGRKFVFRDGVNFQTITATCIHRENNTPHDRFLVYAVTQCGEASYNCVWLQRRTNNIVELMIGSRPSSHFSEDLCRDQQFPTKEWITEGRTNVKEPTTCPITGDYFGVVPDTTGLCAKVASDCNNPDIMFYSVSSCANRSHVYEERVYRCIGNWEENGALFTFTTRQDIKGHQCFVGKVMKNGDEAYIKEAGETCTRGQDPITVGMKITKQVSCPQVPVTFVPVRPPWRSELTPPTQDIGPSGGDSYWYQRDNDRPTSPPRKTDTGQPSKDPAGNSGMKTISDFLQVTYLLLLVKCARKVLYDY</sequence>
<dbReference type="Pfam" id="PF23071">
    <property type="entry name" value="DUF7044"/>
    <property type="match status" value="1"/>
</dbReference>
<dbReference type="Pfam" id="PF23069">
    <property type="entry name" value="DUF7042"/>
    <property type="match status" value="1"/>
</dbReference>
<protein>
    <submittedName>
        <fullName evidence="8">Uncharacterized protein LOC106469744</fullName>
    </submittedName>
</protein>
<evidence type="ECO:0000259" key="6">
    <source>
        <dbReference type="Pfam" id="PF23073"/>
    </source>
</evidence>
<evidence type="ECO:0000256" key="2">
    <source>
        <dbReference type="SAM" id="SignalP"/>
    </source>
</evidence>
<proteinExistence type="predicted"/>
<dbReference type="RefSeq" id="XP_022254009.1">
    <property type="nucleotide sequence ID" value="XM_022398301.1"/>
</dbReference>
<feature type="domain" description="DUF7045" evidence="6">
    <location>
        <begin position="405"/>
        <end position="507"/>
    </location>
</feature>
<evidence type="ECO:0000313" key="7">
    <source>
        <dbReference type="Proteomes" id="UP000694941"/>
    </source>
</evidence>
<dbReference type="InterPro" id="IPR055470">
    <property type="entry name" value="DUF7042"/>
</dbReference>
<reference evidence="8" key="1">
    <citation type="submission" date="2025-08" db="UniProtKB">
        <authorList>
            <consortium name="RefSeq"/>
        </authorList>
    </citation>
    <scope>IDENTIFICATION</scope>
    <source>
        <tissue evidence="8">Muscle</tissue>
    </source>
</reference>
<organism evidence="7 8">
    <name type="scientific">Limulus polyphemus</name>
    <name type="common">Atlantic horseshoe crab</name>
    <dbReference type="NCBI Taxonomy" id="6850"/>
    <lineage>
        <taxon>Eukaryota</taxon>
        <taxon>Metazoa</taxon>
        <taxon>Ecdysozoa</taxon>
        <taxon>Arthropoda</taxon>
        <taxon>Chelicerata</taxon>
        <taxon>Merostomata</taxon>
        <taxon>Xiphosura</taxon>
        <taxon>Limulidae</taxon>
        <taxon>Limulus</taxon>
    </lineage>
</organism>
<dbReference type="GeneID" id="106469744"/>
<name>A0ABM1TDQ3_LIMPO</name>
<gene>
    <name evidence="8" type="primary">LOC106469744</name>
</gene>